<dbReference type="AlphaFoldDB" id="A0A4C2ADC2"/>
<comment type="caution">
    <text evidence="1">The sequence shown here is derived from an EMBL/GenBank/DDBJ whole genome shotgun (WGS) entry which is preliminary data.</text>
</comment>
<evidence type="ECO:0000313" key="1">
    <source>
        <dbReference type="EMBL" id="GBP97214.1"/>
    </source>
</evidence>
<keyword evidence="2" id="KW-1185">Reference proteome</keyword>
<evidence type="ECO:0000313" key="2">
    <source>
        <dbReference type="Proteomes" id="UP000299102"/>
    </source>
</evidence>
<accession>A0A4C2ADC2</accession>
<organism evidence="1 2">
    <name type="scientific">Eumeta variegata</name>
    <name type="common">Bagworm moth</name>
    <name type="synonym">Eumeta japonica</name>
    <dbReference type="NCBI Taxonomy" id="151549"/>
    <lineage>
        <taxon>Eukaryota</taxon>
        <taxon>Metazoa</taxon>
        <taxon>Ecdysozoa</taxon>
        <taxon>Arthropoda</taxon>
        <taxon>Hexapoda</taxon>
        <taxon>Insecta</taxon>
        <taxon>Pterygota</taxon>
        <taxon>Neoptera</taxon>
        <taxon>Endopterygota</taxon>
        <taxon>Lepidoptera</taxon>
        <taxon>Glossata</taxon>
        <taxon>Ditrysia</taxon>
        <taxon>Tineoidea</taxon>
        <taxon>Psychidae</taxon>
        <taxon>Oiketicinae</taxon>
        <taxon>Eumeta</taxon>
    </lineage>
</organism>
<dbReference type="EMBL" id="BGZK01002896">
    <property type="protein sequence ID" value="GBP97214.1"/>
    <property type="molecule type" value="Genomic_DNA"/>
</dbReference>
<dbReference type="Proteomes" id="UP000299102">
    <property type="component" value="Unassembled WGS sequence"/>
</dbReference>
<name>A0A4C2ADC2_EUMVA</name>
<reference evidence="1 2" key="1">
    <citation type="journal article" date="2019" name="Commun. Biol.">
        <title>The bagworm genome reveals a unique fibroin gene that provides high tensile strength.</title>
        <authorList>
            <person name="Kono N."/>
            <person name="Nakamura H."/>
            <person name="Ohtoshi R."/>
            <person name="Tomita M."/>
            <person name="Numata K."/>
            <person name="Arakawa K."/>
        </authorList>
    </citation>
    <scope>NUCLEOTIDE SEQUENCE [LARGE SCALE GENOMIC DNA]</scope>
</reference>
<proteinExistence type="predicted"/>
<sequence length="133" mass="15031">MIEITDIETLMFSEDEVLGALLVGGSLRGPAITIKRSIWQLFAPRCESSILIKQMAVLPQLVFLTTSTASGQMRWHYKDMIDIYTPILSLEHSRIRPISEQLVSIRASFVQSYQIHTLNRRSAELHGRRSGGC</sequence>
<protein>
    <submittedName>
        <fullName evidence="1">Uncharacterized protein</fullName>
    </submittedName>
</protein>
<gene>
    <name evidence="1" type="ORF">EVAR_66224_1</name>
</gene>